<dbReference type="AlphaFoldDB" id="A0A1S6U9V9"/>
<keyword evidence="2" id="KW-1185">Reference proteome</keyword>
<dbReference type="RefSeq" id="WP_078423767.1">
    <property type="nucleotide sequence ID" value="NZ_CP017018.1"/>
</dbReference>
<sequence>MYLLTLRQNSNETMIGLFETLESGREFVKKLPSYKYFIKDGFEYETLDYQAFNEYFEVEYKTNILPFSKFMFRDEDQIYIEWKELPNLDKSLNKIVGEATLVDAYLINNDEVKSYITKRESLYLKVKQILEKMGFEVSRAYKGSEDGEAIVFKKQDNNKWHFLTHLDPIFVRECPFDEPDITNYIQNMI</sequence>
<accession>A0A1S6U9V9</accession>
<protein>
    <submittedName>
        <fullName evidence="1">Uncharacterized protein</fullName>
    </submittedName>
</protein>
<evidence type="ECO:0000313" key="1">
    <source>
        <dbReference type="EMBL" id="AQW88247.1"/>
    </source>
</evidence>
<gene>
    <name evidence="1" type="ORF">CPIN18021_1461</name>
</gene>
<dbReference type="Proteomes" id="UP000190868">
    <property type="component" value="Chromosome"/>
</dbReference>
<dbReference type="EMBL" id="CP017258">
    <property type="protein sequence ID" value="AQW88247.1"/>
    <property type="molecule type" value="Genomic_DNA"/>
</dbReference>
<dbReference type="GeneID" id="56567053"/>
<evidence type="ECO:0000313" key="2">
    <source>
        <dbReference type="Proteomes" id="UP000190868"/>
    </source>
</evidence>
<dbReference type="KEGG" id="cpin:CPIN18020_1412"/>
<name>A0A1S6U9V9_9BACT</name>
<reference evidence="2" key="1">
    <citation type="submission" date="2016-09" db="EMBL/GenBank/DDBJ databases">
        <title>Comparative genomics of the Campylobacter concisus group.</title>
        <authorList>
            <person name="Miller W.G."/>
            <person name="Yee E."/>
            <person name="Chapman M.H."/>
            <person name="Huynh S."/>
            <person name="Bono J.L."/>
            <person name="On S.L.W."/>
            <person name="StLeger J."/>
            <person name="Foster G."/>
            <person name="Parker C.T."/>
        </authorList>
    </citation>
    <scope>NUCLEOTIDE SEQUENCE [LARGE SCALE GENOMIC DNA]</scope>
    <source>
        <strain evidence="2">RM18021</strain>
    </source>
</reference>
<organism evidence="1 2">
    <name type="scientific">Campylobacter pinnipediorum subsp. caledonicus</name>
    <dbReference type="NCBI Taxonomy" id="1874362"/>
    <lineage>
        <taxon>Bacteria</taxon>
        <taxon>Pseudomonadati</taxon>
        <taxon>Campylobacterota</taxon>
        <taxon>Epsilonproteobacteria</taxon>
        <taxon>Campylobacterales</taxon>
        <taxon>Campylobacteraceae</taxon>
        <taxon>Campylobacter</taxon>
    </lineage>
</organism>
<proteinExistence type="predicted"/>